<dbReference type="Proteomes" id="UP001320603">
    <property type="component" value="Chromosome"/>
</dbReference>
<dbReference type="RefSeq" id="WP_251966712.1">
    <property type="nucleotide sequence ID" value="NZ_CP146284.1"/>
</dbReference>
<gene>
    <name evidence="1" type="ORF">NEE14_012075</name>
</gene>
<keyword evidence="2" id="KW-1185">Reference proteome</keyword>
<evidence type="ECO:0000313" key="1">
    <source>
        <dbReference type="EMBL" id="WWV65726.1"/>
    </source>
</evidence>
<proteinExistence type="predicted"/>
<evidence type="ECO:0000313" key="2">
    <source>
        <dbReference type="Proteomes" id="UP001320603"/>
    </source>
</evidence>
<accession>A0ABZ2INJ3</accession>
<reference evidence="1 2" key="1">
    <citation type="submission" date="2024-02" db="EMBL/GenBank/DDBJ databases">
        <title>Whole genome sequencing of Parabacteroides sp. AD58.</title>
        <authorList>
            <person name="Chaplin A.V."/>
            <person name="Pikina A.P."/>
            <person name="Sokolova S.R."/>
            <person name="Korostin D.O."/>
            <person name="Efimov B.A."/>
        </authorList>
    </citation>
    <scope>NUCLEOTIDE SEQUENCE [LARGE SCALE GENOMIC DNA]</scope>
    <source>
        <strain evidence="1 2">AD58</strain>
    </source>
</reference>
<organism evidence="1 2">
    <name type="scientific">Parabacteroides absconsus</name>
    <dbReference type="NCBI Taxonomy" id="2951805"/>
    <lineage>
        <taxon>Bacteria</taxon>
        <taxon>Pseudomonadati</taxon>
        <taxon>Bacteroidota</taxon>
        <taxon>Bacteroidia</taxon>
        <taxon>Bacteroidales</taxon>
        <taxon>Tannerellaceae</taxon>
        <taxon>Parabacteroides</taxon>
    </lineage>
</organism>
<sequence length="206" mass="23150">MDKYNGIIIHQKLSASVQEQRVLLSCGGQYYEASQPIVELVEELQRHETEGQSIIAYAEKKVGKYTPEQVRMIIDKFITPMFVPKEKKHSFLYEKELFSAMAIDKFSDAFRFLFSPLGYITNIWAEVLLMLSGWISLMRSACFTTACDTRRLCPLRLFGLYIGRHVTGHRISAISGSCATQSGNSLAVVGRYGKIPPASQSGIRPS</sequence>
<name>A0ABZ2INJ3_9BACT</name>
<protein>
    <submittedName>
        <fullName evidence="1">Uncharacterized protein</fullName>
    </submittedName>
</protein>
<dbReference type="EMBL" id="CP146284">
    <property type="protein sequence ID" value="WWV65726.1"/>
    <property type="molecule type" value="Genomic_DNA"/>
</dbReference>